<name>A0A7Z9D6H5_9MICC</name>
<evidence type="ECO:0000313" key="2">
    <source>
        <dbReference type="Proteomes" id="UP000282386"/>
    </source>
</evidence>
<proteinExistence type="predicted"/>
<dbReference type="EMBL" id="LR134479">
    <property type="protein sequence ID" value="VEI22925.1"/>
    <property type="molecule type" value="Genomic_DNA"/>
</dbReference>
<sequence>MISTLRRFRLSSVSGYRKYALFFIKYSKSHLNNIHTTNQYPSMKWPIGAANEQM</sequence>
<evidence type="ECO:0000313" key="1">
    <source>
        <dbReference type="EMBL" id="VEI22925.1"/>
    </source>
</evidence>
<dbReference type="AlphaFoldDB" id="A0A7Z9D6H5"/>
<dbReference type="Proteomes" id="UP000282386">
    <property type="component" value="Chromosome"/>
</dbReference>
<reference evidence="1 2" key="1">
    <citation type="submission" date="2018-12" db="EMBL/GenBank/DDBJ databases">
        <authorList>
            <consortium name="Pathogen Informatics"/>
        </authorList>
    </citation>
    <scope>NUCLEOTIDE SEQUENCE [LARGE SCALE GENOMIC DNA]</scope>
    <source>
        <strain evidence="1 2">NCTC10207</strain>
    </source>
</reference>
<accession>A0A7Z9D6H5</accession>
<gene>
    <name evidence="1" type="ORF">NCTC10207_01019</name>
</gene>
<organism evidence="1 2">
    <name type="scientific">Rothia aeria</name>
    <dbReference type="NCBI Taxonomy" id="172042"/>
    <lineage>
        <taxon>Bacteria</taxon>
        <taxon>Bacillati</taxon>
        <taxon>Actinomycetota</taxon>
        <taxon>Actinomycetes</taxon>
        <taxon>Micrococcales</taxon>
        <taxon>Micrococcaceae</taxon>
        <taxon>Rothia</taxon>
    </lineage>
</organism>
<protein>
    <submittedName>
        <fullName evidence="1">Uncharacterized protein</fullName>
    </submittedName>
</protein>